<evidence type="ECO:0000259" key="3">
    <source>
        <dbReference type="Pfam" id="PF03466"/>
    </source>
</evidence>
<protein>
    <submittedName>
        <fullName evidence="4">DNA-binding transcriptional activator GcvA</fullName>
    </submittedName>
</protein>
<gene>
    <name evidence="4" type="ORF">ROG8370_01430</name>
</gene>
<feature type="chain" id="PRO_5012032973" evidence="2">
    <location>
        <begin position="27"/>
        <end position="314"/>
    </location>
</feature>
<dbReference type="InterPro" id="IPR058163">
    <property type="entry name" value="LysR-type_TF_proteobact-type"/>
</dbReference>
<keyword evidence="4" id="KW-0238">DNA-binding</keyword>
<dbReference type="Pfam" id="PF03466">
    <property type="entry name" value="LysR_substrate"/>
    <property type="match status" value="1"/>
</dbReference>
<evidence type="ECO:0000313" key="4">
    <source>
        <dbReference type="EMBL" id="SLN35198.1"/>
    </source>
</evidence>
<dbReference type="PANTHER" id="PTHR30537:SF5">
    <property type="entry name" value="HTH-TYPE TRANSCRIPTIONAL ACTIVATOR TTDR-RELATED"/>
    <property type="match status" value="1"/>
</dbReference>
<dbReference type="EMBL" id="FWFJ01000010">
    <property type="protein sequence ID" value="SLN35198.1"/>
    <property type="molecule type" value="Genomic_DNA"/>
</dbReference>
<accession>A0A1X6Z0S8</accession>
<comment type="similarity">
    <text evidence="1">Belongs to the LysR transcriptional regulatory family.</text>
</comment>
<keyword evidence="2" id="KW-0732">Signal</keyword>
<name>A0A1X6Z0S8_9RHOB</name>
<proteinExistence type="inferred from homology"/>
<dbReference type="RefSeq" id="WP_170925193.1">
    <property type="nucleotide sequence ID" value="NZ_FWFJ01000010.1"/>
</dbReference>
<feature type="signal peptide" evidence="2">
    <location>
        <begin position="1"/>
        <end position="26"/>
    </location>
</feature>
<evidence type="ECO:0000256" key="1">
    <source>
        <dbReference type="ARBA" id="ARBA00009437"/>
    </source>
</evidence>
<feature type="domain" description="LysR substrate-binding" evidence="3">
    <location>
        <begin position="47"/>
        <end position="248"/>
    </location>
</feature>
<dbReference type="CDD" id="cd08422">
    <property type="entry name" value="PBP2_CrgA_like"/>
    <property type="match status" value="1"/>
</dbReference>
<dbReference type="SUPFAM" id="SSF53850">
    <property type="entry name" value="Periplasmic binding protein-like II"/>
    <property type="match status" value="1"/>
</dbReference>
<dbReference type="Proteomes" id="UP000194012">
    <property type="component" value="Unassembled WGS sequence"/>
</dbReference>
<dbReference type="GO" id="GO:0043565">
    <property type="term" value="F:sequence-specific DNA binding"/>
    <property type="evidence" value="ECO:0007669"/>
    <property type="project" value="TreeGrafter"/>
</dbReference>
<dbReference type="GO" id="GO:0003700">
    <property type="term" value="F:DNA-binding transcription factor activity"/>
    <property type="evidence" value="ECO:0007669"/>
    <property type="project" value="TreeGrafter"/>
</dbReference>
<dbReference type="InterPro" id="IPR005119">
    <property type="entry name" value="LysR_subst-bd"/>
</dbReference>
<organism evidence="4 5">
    <name type="scientific">Roseovarius gaetbuli</name>
    <dbReference type="NCBI Taxonomy" id="1356575"/>
    <lineage>
        <taxon>Bacteria</taxon>
        <taxon>Pseudomonadati</taxon>
        <taxon>Pseudomonadota</taxon>
        <taxon>Alphaproteobacteria</taxon>
        <taxon>Rhodobacterales</taxon>
        <taxon>Roseobacteraceae</taxon>
        <taxon>Roseovarius</taxon>
    </lineage>
</organism>
<sequence length="314" mass="34758">MPPQYPTLKIVWNCVGLSTSSSIAMAKTSALTQANTAYERVQDRDRKPRGRLRIAASVDYGITFVAPFAACFRETYPEVTIDLQLSDERIHIIEGRFDLSFRVGWLAESSNLARKLLDFEEIAVCLAETFAKAKVETPADLSVLPFVRAKVFAGKSEWTFTKGDKSGTAKALIISEMNNTLAMRAFVAECQAYAVLPDFLLKEDLAAGRLKQFVPDWALRKGGVSTVTPPGRVRSNALRRFLELAHGEFALRAQVQEWLSTAVNEIMSGPFVVDALKVFAIPGDAEALRCAFFGAAFEFWGFGRCRKVVTNRGL</sequence>
<evidence type="ECO:0000256" key="2">
    <source>
        <dbReference type="SAM" id="SignalP"/>
    </source>
</evidence>
<dbReference type="PANTHER" id="PTHR30537">
    <property type="entry name" value="HTH-TYPE TRANSCRIPTIONAL REGULATOR"/>
    <property type="match status" value="1"/>
</dbReference>
<dbReference type="AlphaFoldDB" id="A0A1X6Z0S8"/>
<evidence type="ECO:0000313" key="5">
    <source>
        <dbReference type="Proteomes" id="UP000194012"/>
    </source>
</evidence>
<reference evidence="5" key="1">
    <citation type="submission" date="2017-03" db="EMBL/GenBank/DDBJ databases">
        <authorList>
            <person name="Rodrigo-Torres L."/>
            <person name="Arahal R.D."/>
            <person name="Lucena T."/>
        </authorList>
    </citation>
    <scope>NUCLEOTIDE SEQUENCE [LARGE SCALE GENOMIC DNA]</scope>
    <source>
        <strain evidence="5">CECT 8370</strain>
    </source>
</reference>
<dbReference type="GO" id="GO:0006351">
    <property type="term" value="P:DNA-templated transcription"/>
    <property type="evidence" value="ECO:0007669"/>
    <property type="project" value="TreeGrafter"/>
</dbReference>
<keyword evidence="5" id="KW-1185">Reference proteome</keyword>
<dbReference type="Gene3D" id="3.40.190.290">
    <property type="match status" value="1"/>
</dbReference>